<feature type="compositionally biased region" description="Low complexity" evidence="1">
    <location>
        <begin position="1"/>
        <end position="18"/>
    </location>
</feature>
<protein>
    <submittedName>
        <fullName evidence="2">Uncharacterized protein</fullName>
    </submittedName>
</protein>
<evidence type="ECO:0000256" key="1">
    <source>
        <dbReference type="SAM" id="MobiDB-lite"/>
    </source>
</evidence>
<gene>
    <name evidence="2" type="ORF">ATANTOWER_021205</name>
</gene>
<evidence type="ECO:0000313" key="3">
    <source>
        <dbReference type="Proteomes" id="UP001345963"/>
    </source>
</evidence>
<organism evidence="2 3">
    <name type="scientific">Ataeniobius toweri</name>
    <dbReference type="NCBI Taxonomy" id="208326"/>
    <lineage>
        <taxon>Eukaryota</taxon>
        <taxon>Metazoa</taxon>
        <taxon>Chordata</taxon>
        <taxon>Craniata</taxon>
        <taxon>Vertebrata</taxon>
        <taxon>Euteleostomi</taxon>
        <taxon>Actinopterygii</taxon>
        <taxon>Neopterygii</taxon>
        <taxon>Teleostei</taxon>
        <taxon>Neoteleostei</taxon>
        <taxon>Acanthomorphata</taxon>
        <taxon>Ovalentaria</taxon>
        <taxon>Atherinomorphae</taxon>
        <taxon>Cyprinodontiformes</taxon>
        <taxon>Goodeidae</taxon>
        <taxon>Ataeniobius</taxon>
    </lineage>
</organism>
<accession>A0ABU7AHN4</accession>
<sequence>HPHTTARVAPHRTTTTAHHTAEDRTQQRASKAKLCKKPTLRKCAHTSLPKIMPPYQKTPIASKPKNICPTPIHQPEVAPLENPHQSLQKAEPTEPKPRPAENIHPENNSDQSTCPNHADPSDQFSQTESELRTIRNRNQDK</sequence>
<dbReference type="Proteomes" id="UP001345963">
    <property type="component" value="Unassembled WGS sequence"/>
</dbReference>
<feature type="compositionally biased region" description="Polar residues" evidence="1">
    <location>
        <begin position="105"/>
        <end position="115"/>
    </location>
</feature>
<comment type="caution">
    <text evidence="2">The sequence shown here is derived from an EMBL/GenBank/DDBJ whole genome shotgun (WGS) entry which is preliminary data.</text>
</comment>
<name>A0ABU7AHN4_9TELE</name>
<keyword evidence="3" id="KW-1185">Reference proteome</keyword>
<feature type="region of interest" description="Disordered" evidence="1">
    <location>
        <begin position="1"/>
        <end position="141"/>
    </location>
</feature>
<evidence type="ECO:0000313" key="2">
    <source>
        <dbReference type="EMBL" id="MED6237239.1"/>
    </source>
</evidence>
<dbReference type="EMBL" id="JAHUTI010014371">
    <property type="protein sequence ID" value="MED6237239.1"/>
    <property type="molecule type" value="Genomic_DNA"/>
</dbReference>
<reference evidence="2 3" key="1">
    <citation type="submission" date="2021-07" db="EMBL/GenBank/DDBJ databases">
        <authorList>
            <person name="Palmer J.M."/>
        </authorList>
    </citation>
    <scope>NUCLEOTIDE SEQUENCE [LARGE SCALE GENOMIC DNA]</scope>
    <source>
        <strain evidence="2 3">AT_MEX2019</strain>
        <tissue evidence="2">Muscle</tissue>
    </source>
</reference>
<feature type="compositionally biased region" description="Basic and acidic residues" evidence="1">
    <location>
        <begin position="129"/>
        <end position="141"/>
    </location>
</feature>
<feature type="compositionally biased region" description="Basic and acidic residues" evidence="1">
    <location>
        <begin position="91"/>
        <end position="104"/>
    </location>
</feature>
<proteinExistence type="predicted"/>
<feature type="compositionally biased region" description="Basic residues" evidence="1">
    <location>
        <begin position="30"/>
        <end position="44"/>
    </location>
</feature>
<feature type="non-terminal residue" evidence="2">
    <location>
        <position position="1"/>
    </location>
</feature>